<keyword evidence="2" id="KW-0732">Signal</keyword>
<dbReference type="EMBL" id="MTEJ01000186">
    <property type="protein sequence ID" value="OQX08104.1"/>
    <property type="molecule type" value="Genomic_DNA"/>
</dbReference>
<sequence>MLHSHLKTTVLLLLSSLTLHAWAEDSLPTTNVITAPAVTTPAPTLAPAPTPSAPALTPQVARAAFTTGITAREPNSQLARVSAGQTVYYFTELVGLQGHVITHRWEKDGAFQLGLQFPVGGERWRVHSSKMMTPNLPGTWTVTVQNDDGTTLRQDTLVVDPIMPVEPAMPAPTIPAPAQPLTEIPPEIRKEPAERPAITPPANNTQAIWDKLPH</sequence>
<comment type="caution">
    <text evidence="4">The sequence shown here is derived from an EMBL/GenBank/DDBJ whole genome shotgun (WGS) entry which is preliminary data.</text>
</comment>
<dbReference type="InterPro" id="IPR022606">
    <property type="entry name" value="DUF2914"/>
</dbReference>
<feature type="signal peptide" evidence="2">
    <location>
        <begin position="1"/>
        <end position="23"/>
    </location>
</feature>
<organism evidence="4 5">
    <name type="scientific">Thiothrix lacustris</name>
    <dbReference type="NCBI Taxonomy" id="525917"/>
    <lineage>
        <taxon>Bacteria</taxon>
        <taxon>Pseudomonadati</taxon>
        <taxon>Pseudomonadota</taxon>
        <taxon>Gammaproteobacteria</taxon>
        <taxon>Thiotrichales</taxon>
        <taxon>Thiotrichaceae</taxon>
        <taxon>Thiothrix</taxon>
    </lineage>
</organism>
<accession>A0A1Y1QLA4</accession>
<protein>
    <recommendedName>
        <fullName evidence="3">DUF2914 domain-containing protein</fullName>
    </recommendedName>
</protein>
<name>A0A1Y1QLA4_9GAMM</name>
<evidence type="ECO:0000259" key="3">
    <source>
        <dbReference type="Pfam" id="PF11141"/>
    </source>
</evidence>
<gene>
    <name evidence="4" type="ORF">BWK73_26335</name>
</gene>
<proteinExistence type="predicted"/>
<feature type="domain" description="DUF2914" evidence="3">
    <location>
        <begin position="101"/>
        <end position="153"/>
    </location>
</feature>
<reference evidence="4 5" key="1">
    <citation type="submission" date="2017-01" db="EMBL/GenBank/DDBJ databases">
        <title>Novel large sulfur bacteria in the metagenomes of groundwater-fed chemosynthetic microbial mats in the Lake Huron basin.</title>
        <authorList>
            <person name="Sharrar A.M."/>
            <person name="Flood B.E."/>
            <person name="Bailey J.V."/>
            <person name="Jones D.S."/>
            <person name="Biddanda B."/>
            <person name="Ruberg S.A."/>
            <person name="Marcus D.N."/>
            <person name="Dick G.J."/>
        </authorList>
    </citation>
    <scope>NUCLEOTIDE SEQUENCE [LARGE SCALE GENOMIC DNA]</scope>
    <source>
        <strain evidence="4">A8</strain>
    </source>
</reference>
<dbReference type="AlphaFoldDB" id="A0A1Y1QLA4"/>
<dbReference type="Proteomes" id="UP000192491">
    <property type="component" value="Unassembled WGS sequence"/>
</dbReference>
<evidence type="ECO:0000256" key="1">
    <source>
        <dbReference type="SAM" id="MobiDB-lite"/>
    </source>
</evidence>
<evidence type="ECO:0000313" key="5">
    <source>
        <dbReference type="Proteomes" id="UP000192491"/>
    </source>
</evidence>
<evidence type="ECO:0000256" key="2">
    <source>
        <dbReference type="SAM" id="SignalP"/>
    </source>
</evidence>
<feature type="chain" id="PRO_5013322184" description="DUF2914 domain-containing protein" evidence="2">
    <location>
        <begin position="24"/>
        <end position="214"/>
    </location>
</feature>
<evidence type="ECO:0000313" key="4">
    <source>
        <dbReference type="EMBL" id="OQX08104.1"/>
    </source>
</evidence>
<feature type="region of interest" description="Disordered" evidence="1">
    <location>
        <begin position="190"/>
        <end position="214"/>
    </location>
</feature>
<dbReference type="Pfam" id="PF11141">
    <property type="entry name" value="DUF2914"/>
    <property type="match status" value="1"/>
</dbReference>